<protein>
    <recommendedName>
        <fullName evidence="2">Glycosyl hydrolase family 13 catalytic domain-containing protein</fullName>
    </recommendedName>
</protein>
<accession>A0A2T7NZL2</accession>
<dbReference type="SMART" id="SM00642">
    <property type="entry name" value="Aamy"/>
    <property type="match status" value="1"/>
</dbReference>
<dbReference type="AlphaFoldDB" id="A0A2T7NZL2"/>
<dbReference type="Gene3D" id="3.20.20.80">
    <property type="entry name" value="Glycosidases"/>
    <property type="match status" value="1"/>
</dbReference>
<evidence type="ECO:0000313" key="4">
    <source>
        <dbReference type="Proteomes" id="UP000245119"/>
    </source>
</evidence>
<dbReference type="InterPro" id="IPR045857">
    <property type="entry name" value="O16G_dom_2"/>
</dbReference>
<dbReference type="Pfam" id="PF16028">
    <property type="entry name" value="SLC3A2_N"/>
    <property type="match status" value="1"/>
</dbReference>
<dbReference type="GO" id="GO:0016323">
    <property type="term" value="C:basolateral plasma membrane"/>
    <property type="evidence" value="ECO:0007669"/>
    <property type="project" value="TreeGrafter"/>
</dbReference>
<dbReference type="GO" id="GO:0015823">
    <property type="term" value="P:phenylalanine transport"/>
    <property type="evidence" value="ECO:0007669"/>
    <property type="project" value="TreeGrafter"/>
</dbReference>
<dbReference type="GO" id="GO:0015173">
    <property type="term" value="F:aromatic amino acid transmembrane transporter activity"/>
    <property type="evidence" value="ECO:0007669"/>
    <property type="project" value="TreeGrafter"/>
</dbReference>
<keyword evidence="4" id="KW-1185">Reference proteome</keyword>
<dbReference type="GO" id="GO:1903801">
    <property type="term" value="P:L-leucine import across plasma membrane"/>
    <property type="evidence" value="ECO:0007669"/>
    <property type="project" value="TreeGrafter"/>
</dbReference>
<dbReference type="PANTHER" id="PTHR46673">
    <property type="entry name" value="4F2 CELL-SURFACE ANTIGEN HEAVY CHAIN"/>
    <property type="match status" value="1"/>
</dbReference>
<dbReference type="SUPFAM" id="SSF51445">
    <property type="entry name" value="(Trans)glycosidases"/>
    <property type="match status" value="1"/>
</dbReference>
<dbReference type="PANTHER" id="PTHR46673:SF1">
    <property type="entry name" value="4F2 CELL-SURFACE ANTIGEN HEAVY CHAIN"/>
    <property type="match status" value="1"/>
</dbReference>
<dbReference type="Pfam" id="PF00128">
    <property type="entry name" value="Alpha-amylase"/>
    <property type="match status" value="1"/>
</dbReference>
<dbReference type="InterPro" id="IPR017853">
    <property type="entry name" value="GH"/>
</dbReference>
<dbReference type="Gene3D" id="3.90.400.10">
    <property type="entry name" value="Oligo-1,6-glucosidase, Domain 2"/>
    <property type="match status" value="1"/>
</dbReference>
<keyword evidence="1" id="KW-0472">Membrane</keyword>
<dbReference type="GO" id="GO:0016324">
    <property type="term" value="C:apical plasma membrane"/>
    <property type="evidence" value="ECO:0007669"/>
    <property type="project" value="TreeGrafter"/>
</dbReference>
<dbReference type="InterPro" id="IPR042280">
    <property type="entry name" value="SLC3A2"/>
</dbReference>
<keyword evidence="1" id="KW-0812">Transmembrane</keyword>
<dbReference type="STRING" id="400727.A0A2T7NZL2"/>
<dbReference type="EMBL" id="PZQS01000008">
    <property type="protein sequence ID" value="PVD26607.1"/>
    <property type="molecule type" value="Genomic_DNA"/>
</dbReference>
<name>A0A2T7NZL2_POMCA</name>
<feature type="transmembrane region" description="Helical" evidence="1">
    <location>
        <begin position="77"/>
        <end position="101"/>
    </location>
</feature>
<dbReference type="Proteomes" id="UP000245119">
    <property type="component" value="Linkage Group LG8"/>
</dbReference>
<reference evidence="3 4" key="1">
    <citation type="submission" date="2018-04" db="EMBL/GenBank/DDBJ databases">
        <title>The genome of golden apple snail Pomacea canaliculata provides insight into stress tolerance and invasive adaptation.</title>
        <authorList>
            <person name="Liu C."/>
            <person name="Liu B."/>
            <person name="Ren Y."/>
            <person name="Zhang Y."/>
            <person name="Wang H."/>
            <person name="Li S."/>
            <person name="Jiang F."/>
            <person name="Yin L."/>
            <person name="Zhang G."/>
            <person name="Qian W."/>
            <person name="Fan W."/>
        </authorList>
    </citation>
    <scope>NUCLEOTIDE SEQUENCE [LARGE SCALE GENOMIC DNA]</scope>
    <source>
        <strain evidence="3">SZHN2017</strain>
        <tissue evidence="3">Muscle</tissue>
    </source>
</reference>
<dbReference type="InterPro" id="IPR031984">
    <property type="entry name" value="SLC3A2_N"/>
</dbReference>
<dbReference type="InterPro" id="IPR006047">
    <property type="entry name" value="GH13_cat_dom"/>
</dbReference>
<sequence>MADSNAVEEKNKANDPEAAFEDDILDDSKAKFINGGKSQEDSTVVEVSSASEPSFTGLGKDELRKYAEDPFWVRLRWVLFILFVLGWLAMLVAAIVIIVLAPRCPSRPDLKWYHKEAAYNVYTKSFLDGGDEKDGYGDLKGVIKKESYIQNLGAKTIWLSSIFKTDGDNDAAVVDFMALDEKFGTIDDFKTFLKALAKKDRKVIIDFDPNQTSQNHTWFQKSQKNEAGYENFYVWANSSNNWKQDDGSSAWSFNPIRKQYFLHQVSNNTADLNLRSKEVRDELKKIMEYWTGIGVSGFNIAGVQYLTENSTFIDDDGTKRQTRNFPDNGEIVAFLPLVFTSINEDSIDQLDMLFGTDERKGFHFVSVVLDKLDSSKTANGVTKMLQPYVNASSNRWLGWQLSSPYVSRVGQRLQDRVTIGHALQALLPGTALPYYGDEIAMIDGPTLTAQLSESGNSLMSSFTQLMQLRSNESLQFGQTQFCTTDDLLIFSRHAKGFAPYMVVINMGKSATAHSFVNDKCIGGKTAEVVFHSHNEDHMSKIIDVEAAVAIGSGEVLVLKFSP</sequence>
<proteinExistence type="predicted"/>
<evidence type="ECO:0000256" key="1">
    <source>
        <dbReference type="SAM" id="Phobius"/>
    </source>
</evidence>
<organism evidence="3 4">
    <name type="scientific">Pomacea canaliculata</name>
    <name type="common">Golden apple snail</name>
    <dbReference type="NCBI Taxonomy" id="400727"/>
    <lineage>
        <taxon>Eukaryota</taxon>
        <taxon>Metazoa</taxon>
        <taxon>Spiralia</taxon>
        <taxon>Lophotrochozoa</taxon>
        <taxon>Mollusca</taxon>
        <taxon>Gastropoda</taxon>
        <taxon>Caenogastropoda</taxon>
        <taxon>Architaenioglossa</taxon>
        <taxon>Ampullarioidea</taxon>
        <taxon>Ampullariidae</taxon>
        <taxon>Pomacea</taxon>
    </lineage>
</organism>
<evidence type="ECO:0000259" key="2">
    <source>
        <dbReference type="SMART" id="SM00642"/>
    </source>
</evidence>
<evidence type="ECO:0000313" key="3">
    <source>
        <dbReference type="EMBL" id="PVD26607.1"/>
    </source>
</evidence>
<dbReference type="GO" id="GO:0015180">
    <property type="term" value="F:L-alanine transmembrane transporter activity"/>
    <property type="evidence" value="ECO:0007669"/>
    <property type="project" value="TreeGrafter"/>
</dbReference>
<dbReference type="GO" id="GO:1904273">
    <property type="term" value="P:L-alanine import across plasma membrane"/>
    <property type="evidence" value="ECO:0007669"/>
    <property type="project" value="TreeGrafter"/>
</dbReference>
<comment type="caution">
    <text evidence="3">The sequence shown here is derived from an EMBL/GenBank/DDBJ whole genome shotgun (WGS) entry which is preliminary data.</text>
</comment>
<dbReference type="GO" id="GO:0015190">
    <property type="term" value="F:L-leucine transmembrane transporter activity"/>
    <property type="evidence" value="ECO:0007669"/>
    <property type="project" value="TreeGrafter"/>
</dbReference>
<dbReference type="GO" id="GO:0005975">
    <property type="term" value="P:carbohydrate metabolic process"/>
    <property type="evidence" value="ECO:0007669"/>
    <property type="project" value="InterPro"/>
</dbReference>
<dbReference type="OrthoDB" id="1740265at2759"/>
<feature type="domain" description="Glycosyl hydrolase family 13 catalytic" evidence="2">
    <location>
        <begin position="120"/>
        <end position="469"/>
    </location>
</feature>
<gene>
    <name evidence="3" type="ORF">C0Q70_14284</name>
</gene>
<keyword evidence="1" id="KW-1133">Transmembrane helix</keyword>